<proteinExistence type="predicted"/>
<dbReference type="EMBL" id="JAIZPD010000014">
    <property type="protein sequence ID" value="KAH0959056.1"/>
    <property type="molecule type" value="Genomic_DNA"/>
</dbReference>
<feature type="compositionally biased region" description="Basic and acidic residues" evidence="1">
    <location>
        <begin position="369"/>
        <end position="387"/>
    </location>
</feature>
<reference evidence="2" key="1">
    <citation type="submission" date="2021-09" db="EMBL/GenBank/DDBJ databases">
        <title>A high-quality genome of the endoparasitic fungus Hirsutella rhossiliensis with a comparison of Hirsutella genomes reveals transposable elements contributing to genome size variation.</title>
        <authorList>
            <person name="Lin R."/>
            <person name="Jiao Y."/>
            <person name="Sun X."/>
            <person name="Ling J."/>
            <person name="Xie B."/>
            <person name="Cheng X."/>
        </authorList>
    </citation>
    <scope>NUCLEOTIDE SEQUENCE</scope>
    <source>
        <strain evidence="2">HR02</strain>
    </source>
</reference>
<sequence>MGPKDHRRVCCTREDMKSPRTKPFMPFKEAFWNLQPWFLKKLYRDRPDAFYKGASKQEKARAKISEREARLKKKAMKVLYSRMIAEESVEDEQAGAAEAEEPAKLGKKLPDGKNQTKGKTINAFDYLDEDSPLAGEQIRELRNKMLTAEATAAEPTKLREERKEALMRAIESQTPEEVEEASRFLAQVAKVMAASRGEPVNVFDYLDPDSPPADEQIRELQDKILAAEVLVQGSAGSAAASSLSLMELARVLETPLIIDSADAKSEEGFDAVSYASGPGSKSAVSKNSSSSHGKSSKHSTPGPSSPAAKSVSSRYSSKSSKHSLVLSELCISTLQQVEQAPPSTYPYSGQLFALAPNSSSRHSKSSTRHSKEGKSKGKEKESLSHAS</sequence>
<comment type="caution">
    <text evidence="2">The sequence shown here is derived from an EMBL/GenBank/DDBJ whole genome shotgun (WGS) entry which is preliminary data.</text>
</comment>
<evidence type="ECO:0000256" key="1">
    <source>
        <dbReference type="SAM" id="MobiDB-lite"/>
    </source>
</evidence>
<feature type="region of interest" description="Disordered" evidence="1">
    <location>
        <begin position="274"/>
        <end position="316"/>
    </location>
</feature>
<feature type="compositionally biased region" description="Polar residues" evidence="1">
    <location>
        <begin position="338"/>
        <end position="347"/>
    </location>
</feature>
<dbReference type="AlphaFoldDB" id="A0A9P8SDX0"/>
<keyword evidence="3" id="KW-1185">Reference proteome</keyword>
<feature type="compositionally biased region" description="Basic and acidic residues" evidence="1">
    <location>
        <begin position="101"/>
        <end position="111"/>
    </location>
</feature>
<evidence type="ECO:0000313" key="3">
    <source>
        <dbReference type="Proteomes" id="UP000824596"/>
    </source>
</evidence>
<dbReference type="RefSeq" id="XP_044716569.1">
    <property type="nucleotide sequence ID" value="XM_044868572.1"/>
</dbReference>
<dbReference type="GeneID" id="68359230"/>
<accession>A0A9P8SDX0</accession>
<gene>
    <name evidence="2" type="ORF">HRG_10101</name>
</gene>
<dbReference type="Proteomes" id="UP000824596">
    <property type="component" value="Unassembled WGS sequence"/>
</dbReference>
<feature type="region of interest" description="Disordered" evidence="1">
    <location>
        <begin position="338"/>
        <end position="387"/>
    </location>
</feature>
<feature type="compositionally biased region" description="Low complexity" evidence="1">
    <location>
        <begin position="305"/>
        <end position="316"/>
    </location>
</feature>
<feature type="compositionally biased region" description="Low complexity" evidence="1">
    <location>
        <begin position="280"/>
        <end position="293"/>
    </location>
</feature>
<protein>
    <submittedName>
        <fullName evidence="2">Uncharacterized protein</fullName>
    </submittedName>
</protein>
<name>A0A9P8SDX0_9HYPO</name>
<organism evidence="2 3">
    <name type="scientific">Hirsutella rhossiliensis</name>
    <dbReference type="NCBI Taxonomy" id="111463"/>
    <lineage>
        <taxon>Eukaryota</taxon>
        <taxon>Fungi</taxon>
        <taxon>Dikarya</taxon>
        <taxon>Ascomycota</taxon>
        <taxon>Pezizomycotina</taxon>
        <taxon>Sordariomycetes</taxon>
        <taxon>Hypocreomycetidae</taxon>
        <taxon>Hypocreales</taxon>
        <taxon>Ophiocordycipitaceae</taxon>
        <taxon>Hirsutella</taxon>
    </lineage>
</organism>
<evidence type="ECO:0000313" key="2">
    <source>
        <dbReference type="EMBL" id="KAH0959056.1"/>
    </source>
</evidence>
<feature type="region of interest" description="Disordered" evidence="1">
    <location>
        <begin position="89"/>
        <end position="116"/>
    </location>
</feature>